<dbReference type="AlphaFoldDB" id="A0A9Q3PC49"/>
<gene>
    <name evidence="2" type="ORF">O181_096383</name>
</gene>
<evidence type="ECO:0000313" key="2">
    <source>
        <dbReference type="EMBL" id="MBW0556668.1"/>
    </source>
</evidence>
<sequence>MPAEGARSSSLCESQRLSIAGVHTHRYSQTDHRRRCGRWPRCLPYGRPGLADVCSRPSGGIPASIYTPKLMSGASAAFSSRRSGKTQGGPFIYWLHTLRPGLASVQSQVLSSVVPRQKGNAWLSCEGCRHALSRTRQLTRLQLHCSHPDRPPSTYPASLLRDNRHNT</sequence>
<evidence type="ECO:0000256" key="1">
    <source>
        <dbReference type="SAM" id="MobiDB-lite"/>
    </source>
</evidence>
<dbReference type="EMBL" id="AVOT02064212">
    <property type="protein sequence ID" value="MBW0556668.1"/>
    <property type="molecule type" value="Genomic_DNA"/>
</dbReference>
<dbReference type="Proteomes" id="UP000765509">
    <property type="component" value="Unassembled WGS sequence"/>
</dbReference>
<proteinExistence type="predicted"/>
<name>A0A9Q3PC49_9BASI</name>
<protein>
    <submittedName>
        <fullName evidence="2">Uncharacterized protein</fullName>
    </submittedName>
</protein>
<feature type="region of interest" description="Disordered" evidence="1">
    <location>
        <begin position="144"/>
        <end position="167"/>
    </location>
</feature>
<organism evidence="2 3">
    <name type="scientific">Austropuccinia psidii MF-1</name>
    <dbReference type="NCBI Taxonomy" id="1389203"/>
    <lineage>
        <taxon>Eukaryota</taxon>
        <taxon>Fungi</taxon>
        <taxon>Dikarya</taxon>
        <taxon>Basidiomycota</taxon>
        <taxon>Pucciniomycotina</taxon>
        <taxon>Pucciniomycetes</taxon>
        <taxon>Pucciniales</taxon>
        <taxon>Sphaerophragmiaceae</taxon>
        <taxon>Austropuccinia</taxon>
    </lineage>
</organism>
<comment type="caution">
    <text evidence="2">The sequence shown here is derived from an EMBL/GenBank/DDBJ whole genome shotgun (WGS) entry which is preliminary data.</text>
</comment>
<reference evidence="2" key="1">
    <citation type="submission" date="2021-03" db="EMBL/GenBank/DDBJ databases">
        <title>Draft genome sequence of rust myrtle Austropuccinia psidii MF-1, a brazilian biotype.</title>
        <authorList>
            <person name="Quecine M.C."/>
            <person name="Pachon D.M.R."/>
            <person name="Bonatelli M.L."/>
            <person name="Correr F.H."/>
            <person name="Franceschini L.M."/>
            <person name="Leite T.F."/>
            <person name="Margarido G.R.A."/>
            <person name="Almeida C.A."/>
            <person name="Ferrarezi J.A."/>
            <person name="Labate C.A."/>
        </authorList>
    </citation>
    <scope>NUCLEOTIDE SEQUENCE</scope>
    <source>
        <strain evidence="2">MF-1</strain>
    </source>
</reference>
<evidence type="ECO:0000313" key="3">
    <source>
        <dbReference type="Proteomes" id="UP000765509"/>
    </source>
</evidence>
<accession>A0A9Q3PC49</accession>
<keyword evidence="3" id="KW-1185">Reference proteome</keyword>